<dbReference type="Proteomes" id="UP000464957">
    <property type="component" value="Segment"/>
</dbReference>
<reference evidence="1 2" key="1">
    <citation type="submission" date="2019-12" db="EMBL/GenBank/DDBJ databases">
        <authorList>
            <person name="Harris M."/>
            <person name="Ho T.C."/>
            <person name="Fruchtman H."/>
            <person name="Garin M."/>
            <person name="Kubatin V."/>
            <person name="Lu T."/>
            <person name="Xue L."/>
            <person name="Marr M.T."/>
        </authorList>
    </citation>
    <scope>NUCLEOTIDE SEQUENCE [LARGE SCALE GENOMIC DNA]</scope>
</reference>
<evidence type="ECO:0000313" key="1">
    <source>
        <dbReference type="EMBL" id="QHJ74483.1"/>
    </source>
</evidence>
<accession>A0A6B9STP5</accession>
<dbReference type="EMBL" id="MN794232">
    <property type="protein sequence ID" value="QHJ74483.1"/>
    <property type="molecule type" value="Genomic_DNA"/>
</dbReference>
<name>A0A6B9STP5_9CAUD</name>
<protein>
    <submittedName>
        <fullName evidence="1">Uncharacterized protein</fullName>
    </submittedName>
</protein>
<organism evidence="1 2">
    <name type="scientific">Vibrio phage VH1_2019</name>
    <dbReference type="NCBI Taxonomy" id="2686307"/>
    <lineage>
        <taxon>Viruses</taxon>
        <taxon>Duplodnaviria</taxon>
        <taxon>Heunggongvirae</taxon>
        <taxon>Uroviricota</taxon>
        <taxon>Caudoviricetes</taxon>
        <taxon>Pantevenvirales</taxon>
        <taxon>Straboviridae</taxon>
        <taxon>Schizotequatrovirus</taxon>
        <taxon>Schizotequatrovirus KVP40</taxon>
    </lineage>
</organism>
<proteinExistence type="predicted"/>
<evidence type="ECO:0000313" key="2">
    <source>
        <dbReference type="Proteomes" id="UP000464957"/>
    </source>
</evidence>
<sequence>MINHNELKQQIHAREAEEKRILTEHYTSECDKEFMHAVESGSTFPIIVKVPIHAADKDKRGASIIRAFFEEHGYRSLRTSYETGGRVLVEIYENGTNLTRMNFR</sequence>
<gene>
    <name evidence="1" type="ORF">VH12019_00156</name>
</gene>